<dbReference type="OrthoDB" id="2423195at2759"/>
<dbReference type="InterPro" id="IPR045055">
    <property type="entry name" value="DNA2/NAM7-like"/>
</dbReference>
<sequence>TSPPNTTSNHRSPQGRHDSRNHATTTPKPMSYTYLKNLCDDQVPPEDASSKLSEHEQLQRFEALLQEHEIRYDLMKLIISVVYKVCQSRIPTHLNKIIGILSMVRFWSTLGKFIVELETKNECLSDPHVPSVLKHLCGILSISLQRLPHLYSCIPLPQLQSAVKHFKENGNFPIDSTVDSLLMDVTGRCELVKKGIREKGQAQAEPPDDFRTLSVFPTEDDIFKKGKPFLRENIVKKPFSTVNQYLDIHFRLLKEDSLAGLRNGIWDLQKSHRQQQYGQAAVDSLSKSSNAKPQNDVIVYNDVNINEQVQATNRQVNTKGIIYNVEFNPKDPSIKRINWTRSKRLLHGSLVCLISTDFYKVYFATVQNRSPDMLSEGYVQLCFEGNEYPGYDDMRGKYRMVESSSAYFVAYRHILERLQDMNEETMPFKKYIVFCEREIDKPTYLKIKSEEENPKTINLESAKLQEKKLQLLQLADDDKTSHLKNVSPYDLRTWPDGDVIGLNESQYKAFQSALQREFAVIQGPPGTGKTYVGLKIAHTLLDNNHLWKEADGEKSCPILMFAYTNHALDSFLEGLTINRKDIIRVGGRSSSDILKECNISIARKERRNTEYQNGVRRLGGRRFREVEREKEICQATLNRHTELYAKSFKGILPATEFVRRGMRTNHMVYLSDNNDMLKFLGISLNPGAEQNAAKLADEEGFDEFHGQELGGHFYVGHSEDDEQRESKNKVLICFAEDTSKPEGILELLETDVLETETTEELEERTGGADFSRLSVEQRWSLYLLWLTRLREYLRVEIRKEQTKYLELSNEYEELRNIEDLAIMRNSRVVGMTTTCASRNHKLLRQLQPRVVIIEEAAEIFEAHVVTCLTEYCQHLILIGDHQQLRPNPSVYNLSVKYSLDVSLLERMIEAGVPYNRLSVQHRMRPEISKMFRHIYDGLEDHASVTEYENIRGVIKNLFFIDHDVRESVHDNVHSKVNQHEAEFLVELCFYLLRQGYKSSQITILTTYTGQMFVTRDLIKSRKDEFEDDLPRVSSVDNFQGKENDIILLSLVRNNEEENIGFLKTNNRVCVALSRARKGLYIIGNRKMLSNQSPLWKQVLADFDKSGCIGKSLPVACSNHQTENLVSSAAEFKKLVPNGGCLEKCQHRLECGHACPQMCHPNGHENFKCEKPCANNVNGCNVSGHKCTKLCHETCDLICQYPVDKMLHCGHPITLACSNDVNIAKCKEQCVKTLVCGHRCQAKCSASCTKKCMELVKKTDFSCGHDNTLACSATQKDCGVPCNTLLECGHPCDGRCGQCIQGRVHVKCVKKCNRNLVCSHQCKSNCTKDCPPCKEECPRRCCHSKCEKRCGETCIPCKEPCEWECEHYKCTQLCSDTCDRPRCDQPCKRKLTCGDGRTHVCRGLCGERCVCTTCYTNNGEDVRTILFGTEDEEDARFVMLKDCEHIFEYTALDKMMDGIDNEIKPKVCPLCRMPIVKSLRYGNVVKRIHNDLDNIKRKILGSTTEFEEKRFLPNVQIFQRDAECVKSNLGASCTYQYTLEFTLDEDDDEIVTRIQKKKKFKLFDNAEM</sequence>
<dbReference type="Pfam" id="PF25396">
    <property type="entry name" value="ZNFX1"/>
    <property type="match status" value="1"/>
</dbReference>
<organism evidence="2 3">
    <name type="scientific">Paramuricea clavata</name>
    <name type="common">Red gorgonian</name>
    <name type="synonym">Violescent sea-whip</name>
    <dbReference type="NCBI Taxonomy" id="317549"/>
    <lineage>
        <taxon>Eukaryota</taxon>
        <taxon>Metazoa</taxon>
        <taxon>Cnidaria</taxon>
        <taxon>Anthozoa</taxon>
        <taxon>Octocorallia</taxon>
        <taxon>Malacalcyonacea</taxon>
        <taxon>Plexauridae</taxon>
        <taxon>Paramuricea</taxon>
    </lineage>
</organism>
<dbReference type="PANTHER" id="PTHR10887">
    <property type="entry name" value="DNA2/NAM7 HELICASE FAMILY"/>
    <property type="match status" value="1"/>
</dbReference>
<reference evidence="2" key="1">
    <citation type="submission" date="2020-04" db="EMBL/GenBank/DDBJ databases">
        <authorList>
            <person name="Alioto T."/>
            <person name="Alioto T."/>
            <person name="Gomez Garrido J."/>
        </authorList>
    </citation>
    <scope>NUCLEOTIDE SEQUENCE</scope>
    <source>
        <strain evidence="2">A484AB</strain>
    </source>
</reference>
<dbReference type="CDD" id="cd06008">
    <property type="entry name" value="NF-X1-zinc-finger"/>
    <property type="match status" value="1"/>
</dbReference>
<dbReference type="Pfam" id="PF13087">
    <property type="entry name" value="AAA_12"/>
    <property type="match status" value="1"/>
</dbReference>
<dbReference type="SUPFAM" id="SSF52540">
    <property type="entry name" value="P-loop containing nucleoside triphosphate hydrolases"/>
    <property type="match status" value="1"/>
</dbReference>
<dbReference type="FunFam" id="3.40.50.300:FF:000742">
    <property type="entry name" value="NFX1-type zinc finger-containing protein 1"/>
    <property type="match status" value="1"/>
</dbReference>
<keyword evidence="3" id="KW-1185">Reference proteome</keyword>
<proteinExistence type="predicted"/>
<feature type="region of interest" description="Disordered" evidence="1">
    <location>
        <begin position="1"/>
        <end position="30"/>
    </location>
</feature>
<gene>
    <name evidence="2" type="ORF">PACLA_8A073352</name>
</gene>
<dbReference type="InterPro" id="IPR041677">
    <property type="entry name" value="DNA2/NAM7_AAA_11"/>
</dbReference>
<protein>
    <submittedName>
        <fullName evidence="2">NFX1-type zinc finger-containing 1-like</fullName>
    </submittedName>
</protein>
<dbReference type="Pfam" id="PF13086">
    <property type="entry name" value="AAA_11"/>
    <property type="match status" value="1"/>
</dbReference>
<evidence type="ECO:0000313" key="3">
    <source>
        <dbReference type="Proteomes" id="UP001152795"/>
    </source>
</evidence>
<evidence type="ECO:0000313" key="2">
    <source>
        <dbReference type="EMBL" id="CAB4021779.1"/>
    </source>
</evidence>
<evidence type="ECO:0000256" key="1">
    <source>
        <dbReference type="SAM" id="MobiDB-lite"/>
    </source>
</evidence>
<feature type="compositionally biased region" description="Polar residues" evidence="1">
    <location>
        <begin position="1"/>
        <end position="12"/>
    </location>
</feature>
<feature type="non-terminal residue" evidence="2">
    <location>
        <position position="1567"/>
    </location>
</feature>
<comment type="caution">
    <text evidence="2">The sequence shown here is derived from an EMBL/GenBank/DDBJ whole genome shotgun (WGS) entry which is preliminary data.</text>
</comment>
<dbReference type="Gene3D" id="3.40.50.300">
    <property type="entry name" value="P-loop containing nucleotide triphosphate hydrolases"/>
    <property type="match status" value="3"/>
</dbReference>
<dbReference type="InterPro" id="IPR047187">
    <property type="entry name" value="SF1_C_Upf1"/>
</dbReference>
<dbReference type="InterPro" id="IPR027417">
    <property type="entry name" value="P-loop_NTPase"/>
</dbReference>
<dbReference type="GO" id="GO:0008270">
    <property type="term" value="F:zinc ion binding"/>
    <property type="evidence" value="ECO:0007669"/>
    <property type="project" value="InterPro"/>
</dbReference>
<dbReference type="PANTHER" id="PTHR10887:SF341">
    <property type="entry name" value="NFX1-TYPE ZINC FINGER-CONTAINING PROTEIN 1"/>
    <property type="match status" value="1"/>
</dbReference>
<dbReference type="Proteomes" id="UP001152795">
    <property type="component" value="Unassembled WGS sequence"/>
</dbReference>
<name>A0A6S7IY37_PARCT</name>
<accession>A0A6S7IY37</accession>
<dbReference type="GO" id="GO:0004386">
    <property type="term" value="F:helicase activity"/>
    <property type="evidence" value="ECO:0007669"/>
    <property type="project" value="InterPro"/>
</dbReference>
<dbReference type="GO" id="GO:0031380">
    <property type="term" value="C:nuclear RNA-directed RNA polymerase complex"/>
    <property type="evidence" value="ECO:0007669"/>
    <property type="project" value="TreeGrafter"/>
</dbReference>
<dbReference type="InterPro" id="IPR000967">
    <property type="entry name" value="Znf_NFX1"/>
</dbReference>
<dbReference type="InterPro" id="IPR041679">
    <property type="entry name" value="DNA2/NAM7-like_C"/>
</dbReference>
<dbReference type="GO" id="GO:0031048">
    <property type="term" value="P:regulatory ncRNA-mediated heterochromatin formation"/>
    <property type="evidence" value="ECO:0007669"/>
    <property type="project" value="TreeGrafter"/>
</dbReference>
<dbReference type="EMBL" id="CACRXK020011616">
    <property type="protein sequence ID" value="CAB4021779.1"/>
    <property type="molecule type" value="Genomic_DNA"/>
</dbReference>
<dbReference type="InterPro" id="IPR057373">
    <property type="entry name" value="ZNFX1"/>
</dbReference>
<feature type="non-terminal residue" evidence="2">
    <location>
        <position position="1"/>
    </location>
</feature>
<dbReference type="SMART" id="SM00438">
    <property type="entry name" value="ZnF_NFX"/>
    <property type="match status" value="4"/>
</dbReference>
<dbReference type="CDD" id="cd18808">
    <property type="entry name" value="SF1_C_Upf1"/>
    <property type="match status" value="1"/>
</dbReference>